<accession>A0A657LUN6</accession>
<keyword evidence="1" id="KW-0472">Membrane</keyword>
<organism evidence="2 3">
    <name type="scientific">Pararhizobium antarcticum</name>
    <dbReference type="NCBI Taxonomy" id="1798805"/>
    <lineage>
        <taxon>Bacteria</taxon>
        <taxon>Pseudomonadati</taxon>
        <taxon>Pseudomonadota</taxon>
        <taxon>Alphaproteobacteria</taxon>
        <taxon>Hyphomicrobiales</taxon>
        <taxon>Rhizobiaceae</taxon>
        <taxon>Rhizobium/Agrobacterium group</taxon>
        <taxon>Pararhizobium</taxon>
    </lineage>
</organism>
<keyword evidence="3" id="KW-1185">Reference proteome</keyword>
<evidence type="ECO:0000313" key="2">
    <source>
        <dbReference type="EMBL" id="OJF97870.1"/>
    </source>
</evidence>
<dbReference type="InterPro" id="IPR010699">
    <property type="entry name" value="DUF1275"/>
</dbReference>
<comment type="caution">
    <text evidence="2">The sequence shown here is derived from an EMBL/GenBank/DDBJ whole genome shotgun (WGS) entry which is preliminary data.</text>
</comment>
<keyword evidence="1" id="KW-1133">Transmembrane helix</keyword>
<feature type="transmembrane region" description="Helical" evidence="1">
    <location>
        <begin position="94"/>
        <end position="111"/>
    </location>
</feature>
<dbReference type="AlphaFoldDB" id="A0A657LUN6"/>
<dbReference type="PANTHER" id="PTHR37314:SF4">
    <property type="entry name" value="UPF0700 TRANSMEMBRANE PROTEIN YOAK"/>
    <property type="match status" value="1"/>
</dbReference>
<dbReference type="Proteomes" id="UP000182661">
    <property type="component" value="Unassembled WGS sequence"/>
</dbReference>
<reference evidence="2 3" key="1">
    <citation type="submission" date="2016-02" db="EMBL/GenBank/DDBJ databases">
        <title>Genome sequencing of a beta-galactosidase producing bacteria Rhizobium sp. 59.</title>
        <authorList>
            <person name="Wang D."/>
            <person name="Kot W."/>
            <person name="Qin Y."/>
            <person name="Hansen L."/>
            <person name="Naqvi K."/>
            <person name="Rensing C."/>
        </authorList>
    </citation>
    <scope>NUCLEOTIDE SEQUENCE [LARGE SCALE GENOMIC DNA]</scope>
    <source>
        <strain evidence="2 3">59</strain>
    </source>
</reference>
<evidence type="ECO:0000313" key="3">
    <source>
        <dbReference type="Proteomes" id="UP000182661"/>
    </source>
</evidence>
<gene>
    <name evidence="2" type="ORF">AX760_15495</name>
</gene>
<dbReference type="Pfam" id="PF06912">
    <property type="entry name" value="DUF1275"/>
    <property type="match status" value="1"/>
</dbReference>
<feature type="transmembrane region" description="Helical" evidence="1">
    <location>
        <begin position="171"/>
        <end position="191"/>
    </location>
</feature>
<feature type="transmembrane region" description="Helical" evidence="1">
    <location>
        <begin position="20"/>
        <end position="46"/>
    </location>
</feature>
<sequence length="242" mass="25445">MTRERRRGIVRRRRTAIGAILVAGISFLAGMTDAVGLLHLGSFVSFMSGNTTQAAVALARGNLGHAALLLGGLAVFVAGNALGIIIAHGATRRTFRVLTAVTVLLAGAALLTAQDHAIVQFYLIILAMGVINTAVEHIEGLPIGLTYVTGGLSRFGRGLGRMLVGQRHPGWLIQSVPWLGMAIGAVCGALLEIHFAAASLWMTCSLSALLAAAAFFIPPRLQRRMAHAHVHVPARKIAQPGM</sequence>
<dbReference type="OrthoDB" id="885342at2"/>
<feature type="transmembrane region" description="Helical" evidence="1">
    <location>
        <begin position="197"/>
        <end position="217"/>
    </location>
</feature>
<feature type="transmembrane region" description="Helical" evidence="1">
    <location>
        <begin position="66"/>
        <end position="87"/>
    </location>
</feature>
<keyword evidence="1" id="KW-0812">Transmembrane</keyword>
<dbReference type="PANTHER" id="PTHR37314">
    <property type="entry name" value="SLR0142 PROTEIN"/>
    <property type="match status" value="1"/>
</dbReference>
<dbReference type="EMBL" id="LSRP01000079">
    <property type="protein sequence ID" value="OJF97870.1"/>
    <property type="molecule type" value="Genomic_DNA"/>
</dbReference>
<evidence type="ECO:0008006" key="4">
    <source>
        <dbReference type="Google" id="ProtNLM"/>
    </source>
</evidence>
<evidence type="ECO:0000256" key="1">
    <source>
        <dbReference type="SAM" id="Phobius"/>
    </source>
</evidence>
<name>A0A657LUN6_9HYPH</name>
<proteinExistence type="predicted"/>
<dbReference type="RefSeq" id="WP_071832748.1">
    <property type="nucleotide sequence ID" value="NZ_LSRP01000079.1"/>
</dbReference>
<protein>
    <recommendedName>
        <fullName evidence="4">DUF1275 family protein</fullName>
    </recommendedName>
</protein>